<dbReference type="Proteomes" id="UP001243009">
    <property type="component" value="Unassembled WGS sequence"/>
</dbReference>
<gene>
    <name evidence="1" type="ORF">Q7A36_32845</name>
</gene>
<dbReference type="RefSeq" id="WP_305108023.1">
    <property type="nucleotide sequence ID" value="NZ_JAUTWS010000073.1"/>
</dbReference>
<dbReference type="EMBL" id="JAUTWS010000073">
    <property type="protein sequence ID" value="MDO9713163.1"/>
    <property type="molecule type" value="Genomic_DNA"/>
</dbReference>
<accession>A0ABT9EAF6</accession>
<proteinExistence type="predicted"/>
<protein>
    <submittedName>
        <fullName evidence="1">Uncharacterized protein</fullName>
    </submittedName>
</protein>
<sequence length="72" mass="8299">MRTNFPDADEAFALLEQRGYPARLVNANQIKIGRVSYYPTTGTVYRDGALKPLPRRGFASLEWYLGKHTYLY</sequence>
<organism evidence="1 2">
    <name type="scientific">Paracraurococcus lichenis</name>
    <dbReference type="NCBI Taxonomy" id="3064888"/>
    <lineage>
        <taxon>Bacteria</taxon>
        <taxon>Pseudomonadati</taxon>
        <taxon>Pseudomonadota</taxon>
        <taxon>Alphaproteobacteria</taxon>
        <taxon>Acetobacterales</taxon>
        <taxon>Roseomonadaceae</taxon>
        <taxon>Paracraurococcus</taxon>
    </lineage>
</organism>
<name>A0ABT9EAF6_9PROT</name>
<evidence type="ECO:0000313" key="1">
    <source>
        <dbReference type="EMBL" id="MDO9713163.1"/>
    </source>
</evidence>
<keyword evidence="2" id="KW-1185">Reference proteome</keyword>
<comment type="caution">
    <text evidence="1">The sequence shown here is derived from an EMBL/GenBank/DDBJ whole genome shotgun (WGS) entry which is preliminary data.</text>
</comment>
<evidence type="ECO:0000313" key="2">
    <source>
        <dbReference type="Proteomes" id="UP001243009"/>
    </source>
</evidence>
<reference evidence="1 2" key="1">
    <citation type="submission" date="2023-08" db="EMBL/GenBank/DDBJ databases">
        <title>The draft genome sequence of Paracraurococcus sp. LOR1-02.</title>
        <authorList>
            <person name="Kingkaew E."/>
            <person name="Tanasupawat S."/>
        </authorList>
    </citation>
    <scope>NUCLEOTIDE SEQUENCE [LARGE SCALE GENOMIC DNA]</scope>
    <source>
        <strain evidence="1 2">LOR1-02</strain>
    </source>
</reference>